<protein>
    <submittedName>
        <fullName evidence="2">Uncharacterized protein</fullName>
    </submittedName>
</protein>
<dbReference type="AlphaFoldDB" id="L5KTW7"/>
<dbReference type="Proteomes" id="UP000010552">
    <property type="component" value="Unassembled WGS sequence"/>
</dbReference>
<keyword evidence="3" id="KW-1185">Reference proteome</keyword>
<evidence type="ECO:0000256" key="1">
    <source>
        <dbReference type="SAM" id="MobiDB-lite"/>
    </source>
</evidence>
<feature type="region of interest" description="Disordered" evidence="1">
    <location>
        <begin position="46"/>
        <end position="81"/>
    </location>
</feature>
<feature type="compositionally biased region" description="Low complexity" evidence="1">
    <location>
        <begin position="57"/>
        <end position="72"/>
    </location>
</feature>
<evidence type="ECO:0000313" key="3">
    <source>
        <dbReference type="Proteomes" id="UP000010552"/>
    </source>
</evidence>
<name>L5KTW7_PTEAL</name>
<dbReference type="EMBL" id="KB030575">
    <property type="protein sequence ID" value="ELK14371.1"/>
    <property type="molecule type" value="Genomic_DNA"/>
</dbReference>
<accession>L5KTW7</accession>
<sequence>MVTRRGSQSGDAQGPVVVSSLDLTVDRAQSPPTAVQSQYYWLRTSTEPWTSQPPPRSRGSSQSKGSVSGISSEWMDRLQRR</sequence>
<dbReference type="InParanoid" id="L5KTW7"/>
<gene>
    <name evidence="2" type="ORF">PAL_GLEAN10006417</name>
</gene>
<reference evidence="3" key="1">
    <citation type="journal article" date="2013" name="Science">
        <title>Comparative analysis of bat genomes provides insight into the evolution of flight and immunity.</title>
        <authorList>
            <person name="Zhang G."/>
            <person name="Cowled C."/>
            <person name="Shi Z."/>
            <person name="Huang Z."/>
            <person name="Bishop-Lilly K.A."/>
            <person name="Fang X."/>
            <person name="Wynne J.W."/>
            <person name="Xiong Z."/>
            <person name="Baker M.L."/>
            <person name="Zhao W."/>
            <person name="Tachedjian M."/>
            <person name="Zhu Y."/>
            <person name="Zhou P."/>
            <person name="Jiang X."/>
            <person name="Ng J."/>
            <person name="Yang L."/>
            <person name="Wu L."/>
            <person name="Xiao J."/>
            <person name="Feng Y."/>
            <person name="Chen Y."/>
            <person name="Sun X."/>
            <person name="Zhang Y."/>
            <person name="Marsh G.A."/>
            <person name="Crameri G."/>
            <person name="Broder C.C."/>
            <person name="Frey K.G."/>
            <person name="Wang L.F."/>
            <person name="Wang J."/>
        </authorList>
    </citation>
    <scope>NUCLEOTIDE SEQUENCE [LARGE SCALE GENOMIC DNA]</scope>
</reference>
<evidence type="ECO:0000313" key="2">
    <source>
        <dbReference type="EMBL" id="ELK14371.1"/>
    </source>
</evidence>
<proteinExistence type="predicted"/>
<organism evidence="2 3">
    <name type="scientific">Pteropus alecto</name>
    <name type="common">Black flying fox</name>
    <dbReference type="NCBI Taxonomy" id="9402"/>
    <lineage>
        <taxon>Eukaryota</taxon>
        <taxon>Metazoa</taxon>
        <taxon>Chordata</taxon>
        <taxon>Craniata</taxon>
        <taxon>Vertebrata</taxon>
        <taxon>Euteleostomi</taxon>
        <taxon>Mammalia</taxon>
        <taxon>Eutheria</taxon>
        <taxon>Laurasiatheria</taxon>
        <taxon>Chiroptera</taxon>
        <taxon>Yinpterochiroptera</taxon>
        <taxon>Pteropodoidea</taxon>
        <taxon>Pteropodidae</taxon>
        <taxon>Pteropodinae</taxon>
        <taxon>Pteropus</taxon>
    </lineage>
</organism>